<feature type="transmembrane region" description="Helical" evidence="11">
    <location>
        <begin position="139"/>
        <end position="158"/>
    </location>
</feature>
<sequence length="239" mass="26459">MSESQHYIDERAPLLSQPSPTVETNKRVANLLSVTTQAGVVLFVVLVWSVLLTTPWSLFSYHPASMTVLVVGATEGMSDKTGGIIPTYTAPEKKKGLRRHAFLQALAYTSAILGFTAITHNKALHDKPHITSVHAHFGVFTFSFLFIQLLFGIVIAYAPSVVGGTPQAKSLWKYHRISGYVLLVLIWATAQLGAHAEFMVDNFPKPKLLWLYWVSLVLVSIGIAKRTDVSKWGVKRQRS</sequence>
<feature type="transmembrane region" description="Helical" evidence="11">
    <location>
        <begin position="179"/>
        <end position="198"/>
    </location>
</feature>
<keyword evidence="14" id="KW-1185">Reference proteome</keyword>
<feature type="domain" description="Cytochrome b561" evidence="12">
    <location>
        <begin position="28"/>
        <end position="230"/>
    </location>
</feature>
<evidence type="ECO:0000256" key="11">
    <source>
        <dbReference type="SAM" id="Phobius"/>
    </source>
</evidence>
<feature type="transmembrane region" description="Helical" evidence="11">
    <location>
        <begin position="210"/>
        <end position="229"/>
    </location>
</feature>
<reference evidence="13" key="1">
    <citation type="submission" date="2020-12" db="EMBL/GenBank/DDBJ databases">
        <title>Metabolic potential, ecology and presence of endohyphal bacteria is reflected in genomic diversity of Mucoromycotina.</title>
        <authorList>
            <person name="Muszewska A."/>
            <person name="Okrasinska A."/>
            <person name="Steczkiewicz K."/>
            <person name="Drgas O."/>
            <person name="Orlowska M."/>
            <person name="Perlinska-Lenart U."/>
            <person name="Aleksandrzak-Piekarczyk T."/>
            <person name="Szatraj K."/>
            <person name="Zielenkiewicz U."/>
            <person name="Pilsyk S."/>
            <person name="Malc E."/>
            <person name="Mieczkowski P."/>
            <person name="Kruszewska J.S."/>
            <person name="Biernat P."/>
            <person name="Pawlowska J."/>
        </authorList>
    </citation>
    <scope>NUCLEOTIDE SEQUENCE</scope>
    <source>
        <strain evidence="13">WA0000067209</strain>
    </source>
</reference>
<keyword evidence="5 11" id="KW-0812">Transmembrane</keyword>
<dbReference type="Proteomes" id="UP000654370">
    <property type="component" value="Unassembled WGS sequence"/>
</dbReference>
<evidence type="ECO:0000256" key="9">
    <source>
        <dbReference type="ARBA" id="ARBA00023004"/>
    </source>
</evidence>
<protein>
    <recommendedName>
        <fullName evidence="12">Cytochrome b561 domain-containing protein</fullName>
    </recommendedName>
</protein>
<evidence type="ECO:0000313" key="14">
    <source>
        <dbReference type="Proteomes" id="UP000654370"/>
    </source>
</evidence>
<proteinExistence type="predicted"/>
<dbReference type="PROSITE" id="PS50939">
    <property type="entry name" value="CYTOCHROME_B561"/>
    <property type="match status" value="1"/>
</dbReference>
<gene>
    <name evidence="13" type="ORF">INT43_005936</name>
</gene>
<keyword evidence="6" id="KW-0479">Metal-binding</keyword>
<evidence type="ECO:0000313" key="13">
    <source>
        <dbReference type="EMBL" id="KAG2174874.1"/>
    </source>
</evidence>
<dbReference type="GO" id="GO:0016020">
    <property type="term" value="C:membrane"/>
    <property type="evidence" value="ECO:0007669"/>
    <property type="project" value="UniProtKB-SubCell"/>
</dbReference>
<accession>A0A8H7PJX5</accession>
<comment type="cofactor">
    <cofactor evidence="1">
        <name>heme b</name>
        <dbReference type="ChEBI" id="CHEBI:60344"/>
    </cofactor>
</comment>
<evidence type="ECO:0000256" key="5">
    <source>
        <dbReference type="ARBA" id="ARBA00022692"/>
    </source>
</evidence>
<keyword evidence="8 11" id="KW-1133">Transmembrane helix</keyword>
<dbReference type="GO" id="GO:0140575">
    <property type="term" value="F:transmembrane monodehydroascorbate reductase activity"/>
    <property type="evidence" value="ECO:0007669"/>
    <property type="project" value="InterPro"/>
</dbReference>
<dbReference type="Gene3D" id="1.20.120.1770">
    <property type="match status" value="1"/>
</dbReference>
<comment type="subcellular location">
    <subcellularLocation>
        <location evidence="2">Membrane</location>
        <topology evidence="2">Multi-pass membrane protein</topology>
    </subcellularLocation>
</comment>
<keyword evidence="7" id="KW-0249">Electron transport</keyword>
<keyword evidence="4" id="KW-0349">Heme</keyword>
<evidence type="ECO:0000256" key="8">
    <source>
        <dbReference type="ARBA" id="ARBA00022989"/>
    </source>
</evidence>
<evidence type="ECO:0000256" key="2">
    <source>
        <dbReference type="ARBA" id="ARBA00004141"/>
    </source>
</evidence>
<dbReference type="CDD" id="cd08761">
    <property type="entry name" value="Cyt_b561_CYB561D2_like"/>
    <property type="match status" value="1"/>
</dbReference>
<dbReference type="Pfam" id="PF03188">
    <property type="entry name" value="Cytochrom_B561"/>
    <property type="match status" value="1"/>
</dbReference>
<dbReference type="GO" id="GO:0046872">
    <property type="term" value="F:metal ion binding"/>
    <property type="evidence" value="ECO:0007669"/>
    <property type="project" value="UniProtKB-KW"/>
</dbReference>
<dbReference type="PANTHER" id="PTHR15422:SF45">
    <property type="entry name" value="CYTOCHROME B561 DOMAIN-CONTAINING PROTEIN"/>
    <property type="match status" value="1"/>
</dbReference>
<dbReference type="PANTHER" id="PTHR15422">
    <property type="entry name" value="OS05G0565100 PROTEIN"/>
    <property type="match status" value="1"/>
</dbReference>
<dbReference type="EMBL" id="JAEPQZ010000012">
    <property type="protein sequence ID" value="KAG2174874.1"/>
    <property type="molecule type" value="Genomic_DNA"/>
</dbReference>
<name>A0A8H7PJX5_MORIS</name>
<keyword evidence="3" id="KW-0813">Transport</keyword>
<dbReference type="OrthoDB" id="432881at2759"/>
<comment type="caution">
    <text evidence="13">The sequence shown here is derived from an EMBL/GenBank/DDBJ whole genome shotgun (WGS) entry which is preliminary data.</text>
</comment>
<feature type="transmembrane region" description="Helical" evidence="11">
    <location>
        <begin position="101"/>
        <end position="119"/>
    </location>
</feature>
<dbReference type="InterPro" id="IPR045150">
    <property type="entry name" value="CYB561D1/2"/>
</dbReference>
<evidence type="ECO:0000256" key="10">
    <source>
        <dbReference type="ARBA" id="ARBA00023136"/>
    </source>
</evidence>
<keyword evidence="9" id="KW-0408">Iron</keyword>
<evidence type="ECO:0000256" key="1">
    <source>
        <dbReference type="ARBA" id="ARBA00001970"/>
    </source>
</evidence>
<evidence type="ECO:0000259" key="12">
    <source>
        <dbReference type="PROSITE" id="PS50939"/>
    </source>
</evidence>
<evidence type="ECO:0000256" key="7">
    <source>
        <dbReference type="ARBA" id="ARBA00022982"/>
    </source>
</evidence>
<evidence type="ECO:0000256" key="6">
    <source>
        <dbReference type="ARBA" id="ARBA00022723"/>
    </source>
</evidence>
<evidence type="ECO:0000256" key="3">
    <source>
        <dbReference type="ARBA" id="ARBA00022448"/>
    </source>
</evidence>
<keyword evidence="10 11" id="KW-0472">Membrane</keyword>
<feature type="transmembrane region" description="Helical" evidence="11">
    <location>
        <begin position="38"/>
        <end position="59"/>
    </location>
</feature>
<dbReference type="SMART" id="SM00665">
    <property type="entry name" value="B561"/>
    <property type="match status" value="1"/>
</dbReference>
<dbReference type="AlphaFoldDB" id="A0A8H7PJX5"/>
<organism evidence="13 14">
    <name type="scientific">Mortierella isabellina</name>
    <name type="common">Filamentous fungus</name>
    <name type="synonym">Umbelopsis isabellina</name>
    <dbReference type="NCBI Taxonomy" id="91625"/>
    <lineage>
        <taxon>Eukaryota</taxon>
        <taxon>Fungi</taxon>
        <taxon>Fungi incertae sedis</taxon>
        <taxon>Mucoromycota</taxon>
        <taxon>Mucoromycotina</taxon>
        <taxon>Umbelopsidomycetes</taxon>
        <taxon>Umbelopsidales</taxon>
        <taxon>Umbelopsidaceae</taxon>
        <taxon>Umbelopsis</taxon>
    </lineage>
</organism>
<evidence type="ECO:0000256" key="4">
    <source>
        <dbReference type="ARBA" id="ARBA00022617"/>
    </source>
</evidence>
<dbReference type="InterPro" id="IPR006593">
    <property type="entry name" value="Cyt_b561/ferric_Rdtase_TM"/>
</dbReference>